<evidence type="ECO:0000256" key="11">
    <source>
        <dbReference type="ARBA" id="ARBA00023136"/>
    </source>
</evidence>
<evidence type="ECO:0000259" key="17">
    <source>
        <dbReference type="Pfam" id="PF00890"/>
    </source>
</evidence>
<dbReference type="PANTHER" id="PTHR46056">
    <property type="entry name" value="LONG-CHAIN-ALCOHOL OXIDASE"/>
    <property type="match status" value="1"/>
</dbReference>
<dbReference type="PANTHER" id="PTHR46056:SF4">
    <property type="entry name" value="LONG-CHAIN-ALCOHOL OXIDASE FAO4A"/>
    <property type="match status" value="1"/>
</dbReference>
<dbReference type="Proteomes" id="UP000228380">
    <property type="component" value="Chromosome 17"/>
</dbReference>
<dbReference type="GeneID" id="103696987"/>
<dbReference type="Pfam" id="PF00732">
    <property type="entry name" value="GMC_oxred_N"/>
    <property type="match status" value="1"/>
</dbReference>
<protein>
    <recommendedName>
        <fullName evidence="5 12">Long-chain-alcohol oxidase</fullName>
        <ecNumber evidence="5 12">1.1.3.20</ecNumber>
    </recommendedName>
</protein>
<dbReference type="EC" id="1.1.3.20" evidence="5 12"/>
<comment type="function">
    <text evidence="2 12">Long-chain fatty alcohol oxidase involved in the omega-oxidation pathway of lipid degradation.</text>
</comment>
<dbReference type="RefSeq" id="XP_008776965.2">
    <property type="nucleotide sequence ID" value="XM_008778743.4"/>
</dbReference>
<evidence type="ECO:0000256" key="9">
    <source>
        <dbReference type="ARBA" id="ARBA00022989"/>
    </source>
</evidence>
<keyword evidence="11 12" id="KW-0472">Membrane</keyword>
<evidence type="ECO:0000256" key="15">
    <source>
        <dbReference type="SAM" id="MobiDB-lite"/>
    </source>
</evidence>
<dbReference type="GO" id="GO:0046577">
    <property type="term" value="F:long-chain-alcohol oxidase activity"/>
    <property type="evidence" value="ECO:0007669"/>
    <property type="project" value="UniProtKB-EC"/>
</dbReference>
<dbReference type="InterPro" id="IPR012400">
    <property type="entry name" value="Long_Oxdase"/>
</dbReference>
<dbReference type="GO" id="GO:0016020">
    <property type="term" value="C:membrane"/>
    <property type="evidence" value="ECO:0007669"/>
    <property type="project" value="UniProtKB-SubCell"/>
</dbReference>
<evidence type="ECO:0000313" key="20">
    <source>
        <dbReference type="RefSeq" id="XP_008776965.2"/>
    </source>
</evidence>
<keyword evidence="19" id="KW-1185">Reference proteome</keyword>
<keyword evidence="7" id="KW-0812">Transmembrane</keyword>
<evidence type="ECO:0000256" key="1">
    <source>
        <dbReference type="ARBA" id="ARBA00000920"/>
    </source>
</evidence>
<keyword evidence="8 14" id="KW-0274">FAD</keyword>
<sequence>MAEQRVHDLGARHEHIDEVKSSVSASKKWNLRGGRPTHPNLLSKREMDSLTAACDAFLPSVDVSDTGDEGLIAFYGTSASMAGTPERIGGLLSGGMQHPAIGLLRLALWLLSTWYGTFILCGRASLSNQFPYLQKFPQVRREKQEEILLSWSRSSLRPLKMLYKCLKYLTMKEYFSQINDKETNPSWDALGYCGPDPELADQSQHFRTPPLEEDSVSQEADSCPGPLDSALLYMDSPRDVITRKLQIAGFPTPTSGTNSPSSPLTLHCDVVVVGSGSGGSVVAGVLAKAGHRVIVVEKGHYYHRSELSLLEGPTIAEMYEGGGIISTDDIGVILLAGSTVGGGSTVNWSACIRTPDHVRNEWCNKLGLRLFGSEAYDHALDVVCGHMGVQSDVEEEGFNNAILRKGCVELGYPVSNVPRNAPPDHCCGWCHLGCKSARKKSTQETWLVDLAGSGNGLILPRCKALKVLHRKKKKGVDRSTANGVIVRFGSREDFIIESKVTVVACGALNTPGLLKRSGLRNANVGKNLHLHPAVLAWGYFPPARWPEEPKKSYEGGILTAMSTALASYDILLETPALHPGMFAVATPWISAADFRERMTRFSRTAHVFALVRDKGSGTTDYPHSLTYGMDAEDEEKLKKGVEAMVRILAAAGAEEVGTLHCKGERVRVGEEGGVEWLVKEVRRRGLRDGGTPVSTAHQMGSCRMGTDARTGAVSPTGEVWEVEGLFVADTSVFPTALGVNPMVTAQAIAYCTAQSILEFLEQERKL</sequence>
<dbReference type="InterPro" id="IPR007867">
    <property type="entry name" value="GMC_OxRtase_C"/>
</dbReference>
<feature type="region of interest" description="Disordered" evidence="15">
    <location>
        <begin position="687"/>
        <end position="710"/>
    </location>
</feature>
<evidence type="ECO:0000256" key="4">
    <source>
        <dbReference type="ARBA" id="ARBA00010790"/>
    </source>
</evidence>
<feature type="active site" description="Proton acceptor" evidence="13">
    <location>
        <position position="697"/>
    </location>
</feature>
<comment type="similarity">
    <text evidence="4 12">Belongs to the GMC oxidoreductase family.</text>
</comment>
<dbReference type="SUPFAM" id="SSF51905">
    <property type="entry name" value="FAD/NAD(P)-binding domain"/>
    <property type="match status" value="1"/>
</dbReference>
<organism evidence="19 20">
    <name type="scientific">Phoenix dactylifera</name>
    <name type="common">Date palm</name>
    <dbReference type="NCBI Taxonomy" id="42345"/>
    <lineage>
        <taxon>Eukaryota</taxon>
        <taxon>Viridiplantae</taxon>
        <taxon>Streptophyta</taxon>
        <taxon>Embryophyta</taxon>
        <taxon>Tracheophyta</taxon>
        <taxon>Spermatophyta</taxon>
        <taxon>Magnoliopsida</taxon>
        <taxon>Liliopsida</taxon>
        <taxon>Arecaceae</taxon>
        <taxon>Coryphoideae</taxon>
        <taxon>Phoeniceae</taxon>
        <taxon>Phoenix</taxon>
    </lineage>
</organism>
<feature type="domain" description="Glucose-methanol-choline oxidoreductase N-terminal" evidence="16">
    <location>
        <begin position="316"/>
        <end position="533"/>
    </location>
</feature>
<reference evidence="20" key="2">
    <citation type="submission" date="2025-08" db="UniProtKB">
        <authorList>
            <consortium name="RefSeq"/>
        </authorList>
    </citation>
    <scope>IDENTIFICATION</scope>
    <source>
        <tissue evidence="20">Young leaves</tissue>
    </source>
</reference>
<evidence type="ECO:0000256" key="13">
    <source>
        <dbReference type="PIRSR" id="PIRSR028937-1"/>
    </source>
</evidence>
<dbReference type="Pfam" id="PF00890">
    <property type="entry name" value="FAD_binding_2"/>
    <property type="match status" value="1"/>
</dbReference>
<feature type="binding site" evidence="14">
    <location>
        <begin position="268"/>
        <end position="283"/>
    </location>
    <ligand>
        <name>FAD</name>
        <dbReference type="ChEBI" id="CHEBI:57692"/>
    </ligand>
</feature>
<evidence type="ECO:0000256" key="6">
    <source>
        <dbReference type="ARBA" id="ARBA00022630"/>
    </source>
</evidence>
<dbReference type="PIRSF" id="PIRSF028937">
    <property type="entry name" value="Lg_Ch_AO"/>
    <property type="match status" value="1"/>
</dbReference>
<dbReference type="OrthoDB" id="269227at2759"/>
<keyword evidence="6" id="KW-0285">Flavoprotein</keyword>
<evidence type="ECO:0000256" key="10">
    <source>
        <dbReference type="ARBA" id="ARBA00023002"/>
    </source>
</evidence>
<evidence type="ECO:0000256" key="7">
    <source>
        <dbReference type="ARBA" id="ARBA00022692"/>
    </source>
</evidence>
<feature type="domain" description="FAD-dependent oxidoreductase 2 FAD-binding" evidence="17">
    <location>
        <begin position="269"/>
        <end position="301"/>
    </location>
</feature>
<dbReference type="Gene3D" id="3.50.50.60">
    <property type="entry name" value="FAD/NAD(P)-binding domain"/>
    <property type="match status" value="2"/>
</dbReference>
<dbReference type="GO" id="GO:0050660">
    <property type="term" value="F:flavin adenine dinucleotide binding"/>
    <property type="evidence" value="ECO:0007669"/>
    <property type="project" value="InterPro"/>
</dbReference>
<keyword evidence="9" id="KW-1133">Transmembrane helix</keyword>
<evidence type="ECO:0000256" key="8">
    <source>
        <dbReference type="ARBA" id="ARBA00022827"/>
    </source>
</evidence>
<dbReference type="AlphaFoldDB" id="A0A8B7BHN2"/>
<evidence type="ECO:0000259" key="18">
    <source>
        <dbReference type="Pfam" id="PF05199"/>
    </source>
</evidence>
<evidence type="ECO:0000256" key="14">
    <source>
        <dbReference type="PIRSR" id="PIRSR028937-2"/>
    </source>
</evidence>
<dbReference type="KEGG" id="pda:103696987"/>
<feature type="domain" description="Glucose-methanol-choline oxidoreductase C-terminal" evidence="18">
    <location>
        <begin position="624"/>
        <end position="749"/>
    </location>
</feature>
<evidence type="ECO:0000256" key="5">
    <source>
        <dbReference type="ARBA" id="ARBA00013125"/>
    </source>
</evidence>
<gene>
    <name evidence="20" type="primary">LOC103696987</name>
</gene>
<dbReference type="InterPro" id="IPR003953">
    <property type="entry name" value="FAD-dep_OxRdtase_2_FAD-bd"/>
</dbReference>
<dbReference type="InterPro" id="IPR036188">
    <property type="entry name" value="FAD/NAD-bd_sf"/>
</dbReference>
<evidence type="ECO:0000256" key="12">
    <source>
        <dbReference type="PIRNR" id="PIRNR028937"/>
    </source>
</evidence>
<comment type="subcellular location">
    <subcellularLocation>
        <location evidence="3 12">Membrane</location>
    </subcellularLocation>
</comment>
<comment type="catalytic activity">
    <reaction evidence="1 12">
        <text>a long-chain primary fatty alcohol + O2 = a long-chain fatty aldehyde + H2O2</text>
        <dbReference type="Rhea" id="RHEA:22756"/>
        <dbReference type="ChEBI" id="CHEBI:15379"/>
        <dbReference type="ChEBI" id="CHEBI:16240"/>
        <dbReference type="ChEBI" id="CHEBI:17176"/>
        <dbReference type="ChEBI" id="CHEBI:77396"/>
        <dbReference type="EC" id="1.1.3.20"/>
    </reaction>
</comment>
<evidence type="ECO:0000313" key="19">
    <source>
        <dbReference type="Proteomes" id="UP000228380"/>
    </source>
</evidence>
<accession>A0A8B7BHN2</accession>
<evidence type="ECO:0000259" key="16">
    <source>
        <dbReference type="Pfam" id="PF00732"/>
    </source>
</evidence>
<dbReference type="Pfam" id="PF05199">
    <property type="entry name" value="GMC_oxred_C"/>
    <property type="match status" value="1"/>
</dbReference>
<dbReference type="InterPro" id="IPR000172">
    <property type="entry name" value="GMC_OxRdtase_N"/>
</dbReference>
<keyword evidence="10 12" id="KW-0560">Oxidoreductase</keyword>
<evidence type="ECO:0000256" key="2">
    <source>
        <dbReference type="ARBA" id="ARBA00003842"/>
    </source>
</evidence>
<name>A0A8B7BHN2_PHODC</name>
<proteinExistence type="inferred from homology"/>
<evidence type="ECO:0000256" key="3">
    <source>
        <dbReference type="ARBA" id="ARBA00004370"/>
    </source>
</evidence>
<reference evidence="19" key="1">
    <citation type="journal article" date="2019" name="Nat. Commun.">
        <title>Genome-wide association mapping of date palm fruit traits.</title>
        <authorList>
            <person name="Hazzouri K.M."/>
            <person name="Gros-Balthazard M."/>
            <person name="Flowers J.M."/>
            <person name="Copetti D."/>
            <person name="Lemansour A."/>
            <person name="Lebrun M."/>
            <person name="Masmoudi K."/>
            <person name="Ferrand S."/>
            <person name="Dhar M.I."/>
            <person name="Fresquez Z.A."/>
            <person name="Rosas U."/>
            <person name="Zhang J."/>
            <person name="Talag J."/>
            <person name="Lee S."/>
            <person name="Kudrna D."/>
            <person name="Powell R.F."/>
            <person name="Leitch I.J."/>
            <person name="Krueger R.R."/>
            <person name="Wing R.A."/>
            <person name="Amiri K.M.A."/>
            <person name="Purugganan M.D."/>
        </authorList>
    </citation>
    <scope>NUCLEOTIDE SEQUENCE [LARGE SCALE GENOMIC DNA]</scope>
    <source>
        <strain evidence="19">cv. Khalas</strain>
    </source>
</reference>